<gene>
    <name evidence="8" type="ORF">PG2T_06370</name>
</gene>
<feature type="region of interest" description="Disordered" evidence="4">
    <location>
        <begin position="365"/>
        <end position="489"/>
    </location>
</feature>
<dbReference type="InterPro" id="IPR001117">
    <property type="entry name" value="Cu-oxidase_2nd"/>
</dbReference>
<dbReference type="GO" id="GO:0005507">
    <property type="term" value="F:copper ion binding"/>
    <property type="evidence" value="ECO:0007669"/>
    <property type="project" value="InterPro"/>
</dbReference>
<dbReference type="CDD" id="cd13874">
    <property type="entry name" value="CuRO_2_CopA"/>
    <property type="match status" value="1"/>
</dbReference>
<dbReference type="EMBL" id="CP014671">
    <property type="protein sequence ID" value="ANX03855.1"/>
    <property type="molecule type" value="Genomic_DNA"/>
</dbReference>
<dbReference type="InterPro" id="IPR002355">
    <property type="entry name" value="Cu_oxidase_Cu_BS"/>
</dbReference>
<organism evidence="8 9">
    <name type="scientific">Immundisolibacter cernigliae</name>
    <dbReference type="NCBI Taxonomy" id="1810504"/>
    <lineage>
        <taxon>Bacteria</taxon>
        <taxon>Pseudomonadati</taxon>
        <taxon>Pseudomonadota</taxon>
        <taxon>Gammaproteobacteria</taxon>
        <taxon>Immundisolibacterales</taxon>
        <taxon>Immundisolibacteraceae</taxon>
        <taxon>Immundisolibacter</taxon>
    </lineage>
</organism>
<evidence type="ECO:0000259" key="5">
    <source>
        <dbReference type="Pfam" id="PF00394"/>
    </source>
</evidence>
<dbReference type="PANTHER" id="PTHR11709:SF394">
    <property type="entry name" value="FI03373P-RELATED"/>
    <property type="match status" value="1"/>
</dbReference>
<dbReference type="Pfam" id="PF00394">
    <property type="entry name" value="Cu-oxidase"/>
    <property type="match status" value="1"/>
</dbReference>
<name>A0A1B1YSX1_9GAMM</name>
<feature type="domain" description="Plastocyanin-like" evidence="6">
    <location>
        <begin position="534"/>
        <end position="652"/>
    </location>
</feature>
<dbReference type="InParanoid" id="A0A1B1YSX1"/>
<feature type="compositionally biased region" description="Low complexity" evidence="4">
    <location>
        <begin position="384"/>
        <end position="399"/>
    </location>
</feature>
<dbReference type="InterPro" id="IPR006376">
    <property type="entry name" value="Cu-R_CopA"/>
</dbReference>
<protein>
    <recommendedName>
        <fullName evidence="10">Copper resistance protein CopA</fullName>
    </recommendedName>
</protein>
<dbReference type="PROSITE" id="PS51318">
    <property type="entry name" value="TAT"/>
    <property type="match status" value="1"/>
</dbReference>
<keyword evidence="9" id="KW-1185">Reference proteome</keyword>
<evidence type="ECO:0000256" key="2">
    <source>
        <dbReference type="ARBA" id="ARBA00023002"/>
    </source>
</evidence>
<feature type="compositionally biased region" description="Low complexity" evidence="4">
    <location>
        <begin position="406"/>
        <end position="428"/>
    </location>
</feature>
<evidence type="ECO:0000259" key="6">
    <source>
        <dbReference type="Pfam" id="PF07731"/>
    </source>
</evidence>
<dbReference type="NCBIfam" id="TIGR01480">
    <property type="entry name" value="copper_res_A"/>
    <property type="match status" value="1"/>
</dbReference>
<accession>A0A1B1YSX1</accession>
<dbReference type="PANTHER" id="PTHR11709">
    <property type="entry name" value="MULTI-COPPER OXIDASE"/>
    <property type="match status" value="1"/>
</dbReference>
<keyword evidence="2" id="KW-0560">Oxidoreductase</keyword>
<dbReference type="AlphaFoldDB" id="A0A1B1YSX1"/>
<evidence type="ECO:0000256" key="3">
    <source>
        <dbReference type="ARBA" id="ARBA00023008"/>
    </source>
</evidence>
<dbReference type="GO" id="GO:0042597">
    <property type="term" value="C:periplasmic space"/>
    <property type="evidence" value="ECO:0007669"/>
    <property type="project" value="InterPro"/>
</dbReference>
<dbReference type="InterPro" id="IPR034282">
    <property type="entry name" value="CuRO_2_CopA"/>
</dbReference>
<reference evidence="9" key="1">
    <citation type="submission" date="2016-03" db="EMBL/GenBank/DDBJ databases">
        <title>Complete genome sequence of Solimmundus cernigliae, representing a novel lineage of polycyclic aromatic hydrocarbon degraders within the Gammaproteobacteria.</title>
        <authorList>
            <person name="Singleton D.R."/>
            <person name="Dickey A.N."/>
            <person name="Scholl E.H."/>
            <person name="Wright F.A."/>
            <person name="Aitken M.D."/>
        </authorList>
    </citation>
    <scope>NUCLEOTIDE SEQUENCE [LARGE SCALE GENOMIC DNA]</scope>
    <source>
        <strain evidence="9">TR3.2</strain>
    </source>
</reference>
<dbReference type="CDD" id="cd13896">
    <property type="entry name" value="CuRO_3_CopA"/>
    <property type="match status" value="1"/>
</dbReference>
<keyword evidence="3" id="KW-0186">Copper</keyword>
<evidence type="ECO:0000313" key="9">
    <source>
        <dbReference type="Proteomes" id="UP000092952"/>
    </source>
</evidence>
<proteinExistence type="predicted"/>
<keyword evidence="1" id="KW-0479">Metal-binding</keyword>
<dbReference type="InterPro" id="IPR011706">
    <property type="entry name" value="Cu-oxidase_C"/>
</dbReference>
<dbReference type="GO" id="GO:0016491">
    <property type="term" value="F:oxidoreductase activity"/>
    <property type="evidence" value="ECO:0007669"/>
    <property type="project" value="UniProtKB-KW"/>
</dbReference>
<dbReference type="OrthoDB" id="9757546at2"/>
<dbReference type="Proteomes" id="UP000092952">
    <property type="component" value="Chromosome"/>
</dbReference>
<evidence type="ECO:0008006" key="10">
    <source>
        <dbReference type="Google" id="ProtNLM"/>
    </source>
</evidence>
<dbReference type="Pfam" id="PF07732">
    <property type="entry name" value="Cu-oxidase_3"/>
    <property type="match status" value="1"/>
</dbReference>
<dbReference type="InterPro" id="IPR033138">
    <property type="entry name" value="Cu_oxidase_CS"/>
</dbReference>
<dbReference type="STRING" id="1810504.PG2T_06370"/>
<dbReference type="InterPro" id="IPR008972">
    <property type="entry name" value="Cupredoxin"/>
</dbReference>
<dbReference type="Pfam" id="PF07731">
    <property type="entry name" value="Cu-oxidase_2"/>
    <property type="match status" value="1"/>
</dbReference>
<evidence type="ECO:0000256" key="4">
    <source>
        <dbReference type="SAM" id="MobiDB-lite"/>
    </source>
</evidence>
<dbReference type="InterPro" id="IPR006311">
    <property type="entry name" value="TAT_signal"/>
</dbReference>
<sequence length="654" mass="70899">MRTDRTRRRVLAGLAAGGTLAGLDLLAPAWARPIGGAVGARQPGPSEYDIRIARTRIPIAGREAYAHTLNGTVPGPLIELHEGHEARLRVHNTLDEPTSIHWHGLLLPFEMDGVPGVTFPGIAPGQSFEARFPVRQAGTYWYHSHSGFQEQTGVYGPLVIHPAGGYAEPFERDYVVILSDWTFEDPWAVMKKLKKQSDYYNFQQVTLPEVIAGGAAGWRDWLAWGAMRMSPADIADITGYTYTYLLNGLHPDGNWTGLFRPGERVRLRFINASAMTYFNVRIPGLPMTVVQADGQDVEPVETDEFQIAVAETYDVLVTPGEDRAYTVFAEAMDRSGYARGTLAPRPGMAAAVPALRKPVRRTMVDMGMDHGAGGHAGHGGGGSAAAAMPGMDHAAMGHAMPPPAPAGASAADHAAMGHGPPAGGAAQAGHGGYEPAAPPRGVLGGSDHAPHGAHAAPIDLTPGRVRSARTGRERAAPGPVAGQHDADTHGAGNQAVAMVQRDRTAEAGTGLGEAEHRVLVYADLRGRRQGADPRPPERTLELHLTGHMERFMWSFDGKKFSEVKAPIEVRYGERLRIVLVNDTMMEHPIHLHGMFVELDNGQGEFRPRKHTLNVRPAERMTLLLTADEPGRWAWHCHLLYHMHMGMFRVMEVVS</sequence>
<dbReference type="RefSeq" id="WP_068803555.1">
    <property type="nucleotide sequence ID" value="NZ_CP014671.1"/>
</dbReference>
<evidence type="ECO:0000256" key="1">
    <source>
        <dbReference type="ARBA" id="ARBA00022723"/>
    </source>
</evidence>
<feature type="compositionally biased region" description="Gly residues" evidence="4">
    <location>
        <begin position="370"/>
        <end position="383"/>
    </location>
</feature>
<dbReference type="InterPro" id="IPR045087">
    <property type="entry name" value="Cu-oxidase_fam"/>
</dbReference>
<dbReference type="PROSITE" id="PS00080">
    <property type="entry name" value="MULTICOPPER_OXIDASE2"/>
    <property type="match status" value="1"/>
</dbReference>
<dbReference type="InterPro" id="IPR034284">
    <property type="entry name" value="CuRO_1_CopA"/>
</dbReference>
<dbReference type="InterPro" id="IPR011707">
    <property type="entry name" value="Cu-oxidase-like_N"/>
</dbReference>
<dbReference type="SUPFAM" id="SSF49503">
    <property type="entry name" value="Cupredoxins"/>
    <property type="match status" value="3"/>
</dbReference>
<feature type="domain" description="Plastocyanin-like" evidence="7">
    <location>
        <begin position="56"/>
        <end position="162"/>
    </location>
</feature>
<dbReference type="FunCoup" id="A0A1B1YSX1">
    <property type="interactions" value="74"/>
</dbReference>
<dbReference type="CDD" id="cd13848">
    <property type="entry name" value="CuRO_1_CopA"/>
    <property type="match status" value="1"/>
</dbReference>
<dbReference type="KEGG" id="gbi:PG2T_06370"/>
<feature type="domain" description="Plastocyanin-like" evidence="5">
    <location>
        <begin position="173"/>
        <end position="334"/>
    </location>
</feature>
<evidence type="ECO:0000313" key="8">
    <source>
        <dbReference type="EMBL" id="ANX03855.1"/>
    </source>
</evidence>
<dbReference type="InterPro" id="IPR034279">
    <property type="entry name" value="CuRO_3_CopA"/>
</dbReference>
<dbReference type="Gene3D" id="2.60.40.420">
    <property type="entry name" value="Cupredoxins - blue copper proteins"/>
    <property type="match status" value="3"/>
</dbReference>
<dbReference type="PROSITE" id="PS00079">
    <property type="entry name" value="MULTICOPPER_OXIDASE1"/>
    <property type="match status" value="1"/>
</dbReference>
<evidence type="ECO:0000259" key="7">
    <source>
        <dbReference type="Pfam" id="PF07732"/>
    </source>
</evidence>